<sequence length="181" mass="20918">MPRRIVLTPRQREALLCLPTEPAELLIHYTLSDEDIAHIKRRRRPHNKYGFTLQLCALRYPGRILAPGELIPKEVLEFIGAQLGLRADDLADYAVREETRHEHLAELRRIYGFRSFSGRIARDLRDWLGREAELAASNEDLVRRFVNECRQSRTILPAISTIERLSVDALVEKPNSRSVEP</sequence>
<dbReference type="Pfam" id="PF13700">
    <property type="entry name" value="DUF4158"/>
    <property type="match status" value="1"/>
</dbReference>
<dbReference type="InterPro" id="IPR025296">
    <property type="entry name" value="DUF4158"/>
</dbReference>
<keyword evidence="3" id="KW-1185">Reference proteome</keyword>
<dbReference type="EMBL" id="AP027144">
    <property type="protein sequence ID" value="BDV36371.1"/>
    <property type="molecule type" value="Genomic_DNA"/>
</dbReference>
<proteinExistence type="predicted"/>
<keyword evidence="2" id="KW-0614">Plasmid</keyword>
<evidence type="ECO:0000313" key="2">
    <source>
        <dbReference type="EMBL" id="BDV36371.1"/>
    </source>
</evidence>
<reference evidence="2 3" key="1">
    <citation type="journal article" date="2023" name="Int. J. Syst. Evol. Microbiol.">
        <title>Methylocystis iwaonis sp. nov., a type II methane-oxidizing bacterium from surface soil of a rice paddy field in Japan, and emended description of the genus Methylocystis (ex Whittenbury et al. 1970) Bowman et al. 1993.</title>
        <authorList>
            <person name="Kaise H."/>
            <person name="Sawadogo J.B."/>
            <person name="Alam M.S."/>
            <person name="Ueno C."/>
            <person name="Dianou D."/>
            <person name="Shinjo R."/>
            <person name="Asakawa S."/>
        </authorList>
    </citation>
    <scope>NUCLEOTIDE SEQUENCE [LARGE SCALE GENOMIC DNA]</scope>
    <source>
        <strain evidence="2 3">SS37A-Re</strain>
    </source>
</reference>
<organism evidence="2 3">
    <name type="scientific">Methylocystis iwaonis</name>
    <dbReference type="NCBI Taxonomy" id="2885079"/>
    <lineage>
        <taxon>Bacteria</taxon>
        <taxon>Pseudomonadati</taxon>
        <taxon>Pseudomonadota</taxon>
        <taxon>Alphaproteobacteria</taxon>
        <taxon>Hyphomicrobiales</taxon>
        <taxon>Methylocystaceae</taxon>
        <taxon>Methylocystis</taxon>
    </lineage>
</organism>
<name>A0ABN6VN60_9HYPH</name>
<evidence type="ECO:0000313" key="3">
    <source>
        <dbReference type="Proteomes" id="UP001317629"/>
    </source>
</evidence>
<accession>A0ABN6VN60</accession>
<dbReference type="Proteomes" id="UP001317629">
    <property type="component" value="Plasmid pSS37A-Re-2"/>
</dbReference>
<geneLocation type="plasmid" evidence="2 3">
    <name>pSS37A-Re-2</name>
</geneLocation>
<protein>
    <recommendedName>
        <fullName evidence="1">DUF4158 domain-containing protein</fullName>
    </recommendedName>
</protein>
<feature type="domain" description="DUF4158" evidence="1">
    <location>
        <begin position="7"/>
        <end position="166"/>
    </location>
</feature>
<evidence type="ECO:0000259" key="1">
    <source>
        <dbReference type="Pfam" id="PF13700"/>
    </source>
</evidence>
<gene>
    <name evidence="2" type="ORF">SS37A_39010</name>
</gene>